<dbReference type="AlphaFoldDB" id="A0A1G6QAF8"/>
<proteinExistence type="predicted"/>
<gene>
    <name evidence="1" type="ORF">SAMN04487894_104341</name>
</gene>
<sequence length="97" mass="10899">MYSKTTGGGFYRIKNAGKPARNKTDAHRLKMPDTIAILISNVMMGRGYAAPGPGKAIRHISFARFRGAWFTIMIWNFRYGLSAKNEYLSFANPKPNL</sequence>
<evidence type="ECO:0000313" key="2">
    <source>
        <dbReference type="Proteomes" id="UP000198757"/>
    </source>
</evidence>
<dbReference type="Proteomes" id="UP000198757">
    <property type="component" value="Unassembled WGS sequence"/>
</dbReference>
<dbReference type="STRING" id="1285928.SAMN04487894_104341"/>
<keyword evidence="2" id="KW-1185">Reference proteome</keyword>
<accession>A0A1G6QAF8</accession>
<dbReference type="EMBL" id="FMZO01000004">
    <property type="protein sequence ID" value="SDC89470.1"/>
    <property type="molecule type" value="Genomic_DNA"/>
</dbReference>
<name>A0A1G6QAF8_NIADE</name>
<organism evidence="1 2">
    <name type="scientific">Niabella drilacis (strain DSM 25811 / CCM 8410 / CCUG 62505 / LMG 26954 / E90)</name>
    <dbReference type="NCBI Taxonomy" id="1285928"/>
    <lineage>
        <taxon>Bacteria</taxon>
        <taxon>Pseudomonadati</taxon>
        <taxon>Bacteroidota</taxon>
        <taxon>Chitinophagia</taxon>
        <taxon>Chitinophagales</taxon>
        <taxon>Chitinophagaceae</taxon>
        <taxon>Niabella</taxon>
    </lineage>
</organism>
<protein>
    <submittedName>
        <fullName evidence="1">Uncharacterized protein</fullName>
    </submittedName>
</protein>
<evidence type="ECO:0000313" key="1">
    <source>
        <dbReference type="EMBL" id="SDC89470.1"/>
    </source>
</evidence>
<reference evidence="2" key="1">
    <citation type="submission" date="2016-10" db="EMBL/GenBank/DDBJ databases">
        <authorList>
            <person name="Varghese N."/>
            <person name="Submissions S."/>
        </authorList>
    </citation>
    <scope>NUCLEOTIDE SEQUENCE [LARGE SCALE GENOMIC DNA]</scope>
    <source>
        <strain evidence="2">DSM 25811 / CCM 8410 / LMG 26954 / E90</strain>
    </source>
</reference>